<dbReference type="InterPro" id="IPR051783">
    <property type="entry name" value="NAD(P)-dependent_oxidoreduct"/>
</dbReference>
<dbReference type="EMBL" id="ML122269">
    <property type="protein sequence ID" value="RPD59650.1"/>
    <property type="molecule type" value="Genomic_DNA"/>
</dbReference>
<sequence length="356" mass="39253">MSSPPSKVPVLFLGATGYLGGAFLSHILTTEFFREKLEITVLVRSPEKAHRLESEYKVKACIGSLEDTDEVEQLAEQAHVVCSLANADHIDMTRAILRGLKKRHERLQDRPVVMHTSGTGVLIDPRYILGNHITEDIYSDLDVEKLAAIPPQAIHRPIDLLFLDADKEGYIRLVLVLPSLVYGTPSGVLSQTGIANKHSSGIPGLIRAAIERKRAGLIGAGQAIWNHVHVDDLVDLYALIATKLLTEPDKVGLGREGYYFAENGEYLHYDLTMAISKALFELGAVESEEPVRFLTEEDVQAGALKERYLGASGTNSRARAERGRLLGWTPKKNIEDLWASIKPEAESIIQEMRGSA</sequence>
<dbReference type="Pfam" id="PF01370">
    <property type="entry name" value="Epimerase"/>
    <property type="match status" value="1"/>
</dbReference>
<evidence type="ECO:0000259" key="1">
    <source>
        <dbReference type="Pfam" id="PF01370"/>
    </source>
</evidence>
<proteinExistence type="predicted"/>
<reference evidence="3" key="1">
    <citation type="journal article" date="2018" name="Genome Biol. Evol.">
        <title>Genomics and development of Lentinus tigrinus, a white-rot wood-decaying mushroom with dimorphic fruiting bodies.</title>
        <authorList>
            <person name="Wu B."/>
            <person name="Xu Z."/>
            <person name="Knudson A."/>
            <person name="Carlson A."/>
            <person name="Chen N."/>
            <person name="Kovaka S."/>
            <person name="LaButti K."/>
            <person name="Lipzen A."/>
            <person name="Pennachio C."/>
            <person name="Riley R."/>
            <person name="Schakwitz W."/>
            <person name="Umezawa K."/>
            <person name="Ohm R.A."/>
            <person name="Grigoriev I.V."/>
            <person name="Nagy L.G."/>
            <person name="Gibbons J."/>
            <person name="Hibbett D."/>
        </authorList>
    </citation>
    <scope>NUCLEOTIDE SEQUENCE [LARGE SCALE GENOMIC DNA]</scope>
    <source>
        <strain evidence="3">ALCF2SS1-6</strain>
    </source>
</reference>
<accession>A0A5C2S7E3</accession>
<dbReference type="OrthoDB" id="2130169at2759"/>
<dbReference type="SUPFAM" id="SSF51735">
    <property type="entry name" value="NAD(P)-binding Rossmann-fold domains"/>
    <property type="match status" value="1"/>
</dbReference>
<evidence type="ECO:0000313" key="4">
    <source>
        <dbReference type="Proteomes" id="UP000313359"/>
    </source>
</evidence>
<protein>
    <submittedName>
        <fullName evidence="3">NAD-P-binding protein</fullName>
    </submittedName>
</protein>
<dbReference type="GO" id="GO:0005737">
    <property type="term" value="C:cytoplasm"/>
    <property type="evidence" value="ECO:0007669"/>
    <property type="project" value="TreeGrafter"/>
</dbReference>
<evidence type="ECO:0000259" key="2">
    <source>
        <dbReference type="Pfam" id="PF13460"/>
    </source>
</evidence>
<feature type="domain" description="NAD(P)-binding" evidence="2">
    <location>
        <begin position="14"/>
        <end position="104"/>
    </location>
</feature>
<dbReference type="InterPro" id="IPR001509">
    <property type="entry name" value="Epimerase_deHydtase"/>
</dbReference>
<dbReference type="Pfam" id="PF13460">
    <property type="entry name" value="NAD_binding_10"/>
    <property type="match status" value="1"/>
</dbReference>
<dbReference type="PANTHER" id="PTHR48079">
    <property type="entry name" value="PROTEIN YEEZ"/>
    <property type="match status" value="1"/>
</dbReference>
<dbReference type="STRING" id="1328759.A0A5C2S7E3"/>
<dbReference type="Gene3D" id="3.40.50.720">
    <property type="entry name" value="NAD(P)-binding Rossmann-like Domain"/>
    <property type="match status" value="1"/>
</dbReference>
<dbReference type="AlphaFoldDB" id="A0A5C2S7E3"/>
<evidence type="ECO:0000313" key="3">
    <source>
        <dbReference type="EMBL" id="RPD59650.1"/>
    </source>
</evidence>
<name>A0A5C2S7E3_9APHY</name>
<dbReference type="GO" id="GO:0004029">
    <property type="term" value="F:aldehyde dehydrogenase (NAD+) activity"/>
    <property type="evidence" value="ECO:0007669"/>
    <property type="project" value="TreeGrafter"/>
</dbReference>
<feature type="domain" description="NAD-dependent epimerase/dehydratase" evidence="1">
    <location>
        <begin position="164"/>
        <end position="243"/>
    </location>
</feature>
<dbReference type="InterPro" id="IPR036291">
    <property type="entry name" value="NAD(P)-bd_dom_sf"/>
</dbReference>
<organism evidence="3 4">
    <name type="scientific">Lentinus tigrinus ALCF2SS1-6</name>
    <dbReference type="NCBI Taxonomy" id="1328759"/>
    <lineage>
        <taxon>Eukaryota</taxon>
        <taxon>Fungi</taxon>
        <taxon>Dikarya</taxon>
        <taxon>Basidiomycota</taxon>
        <taxon>Agaricomycotina</taxon>
        <taxon>Agaricomycetes</taxon>
        <taxon>Polyporales</taxon>
        <taxon>Polyporaceae</taxon>
        <taxon>Lentinus</taxon>
    </lineage>
</organism>
<gene>
    <name evidence="3" type="ORF">L227DRAFT_564026</name>
</gene>
<dbReference type="PANTHER" id="PTHR48079:SF6">
    <property type="entry name" value="NAD(P)-BINDING DOMAIN-CONTAINING PROTEIN-RELATED"/>
    <property type="match status" value="1"/>
</dbReference>
<keyword evidence="4" id="KW-1185">Reference proteome</keyword>
<dbReference type="Proteomes" id="UP000313359">
    <property type="component" value="Unassembled WGS sequence"/>
</dbReference>
<dbReference type="InterPro" id="IPR016040">
    <property type="entry name" value="NAD(P)-bd_dom"/>
</dbReference>